<dbReference type="GO" id="GO:0008320">
    <property type="term" value="F:protein transmembrane transporter activity"/>
    <property type="evidence" value="ECO:0007669"/>
    <property type="project" value="TreeGrafter"/>
</dbReference>
<dbReference type="SUPFAM" id="SSF81296">
    <property type="entry name" value="E set domains"/>
    <property type="match status" value="1"/>
</dbReference>
<evidence type="ECO:0000313" key="5">
    <source>
        <dbReference type="Proteomes" id="UP000799118"/>
    </source>
</evidence>
<dbReference type="GO" id="GO:0006614">
    <property type="term" value="P:SRP-dependent cotranslational protein targeting to membrane"/>
    <property type="evidence" value="ECO:0007669"/>
    <property type="project" value="TreeGrafter"/>
</dbReference>
<reference evidence="4" key="1">
    <citation type="journal article" date="2019" name="Environ. Microbiol.">
        <title>Fungal ecological strategies reflected in gene transcription - a case study of two litter decomposers.</title>
        <authorList>
            <person name="Barbi F."/>
            <person name="Kohler A."/>
            <person name="Barry K."/>
            <person name="Baskaran P."/>
            <person name="Daum C."/>
            <person name="Fauchery L."/>
            <person name="Ihrmark K."/>
            <person name="Kuo A."/>
            <person name="LaButti K."/>
            <person name="Lipzen A."/>
            <person name="Morin E."/>
            <person name="Grigoriev I.V."/>
            <person name="Henrissat B."/>
            <person name="Lindahl B."/>
            <person name="Martin F."/>
        </authorList>
    </citation>
    <scope>NUCLEOTIDE SEQUENCE</scope>
    <source>
        <strain evidence="4">JB14</strain>
    </source>
</reference>
<dbReference type="OrthoDB" id="1734229at2759"/>
<dbReference type="PANTHER" id="PTHR24075:SF0">
    <property type="entry name" value="TRANSLOCATION PROTEIN SEC63 HOMOLOG"/>
    <property type="match status" value="1"/>
</dbReference>
<dbReference type="GO" id="GO:0003723">
    <property type="term" value="F:RNA binding"/>
    <property type="evidence" value="ECO:0007669"/>
    <property type="project" value="TreeGrafter"/>
</dbReference>
<dbReference type="GO" id="GO:0031207">
    <property type="term" value="C:Sec62/Sec63 complex"/>
    <property type="evidence" value="ECO:0007669"/>
    <property type="project" value="TreeGrafter"/>
</dbReference>
<feature type="region of interest" description="Disordered" evidence="1">
    <location>
        <begin position="383"/>
        <end position="408"/>
    </location>
</feature>
<dbReference type="Proteomes" id="UP000799118">
    <property type="component" value="Unassembled WGS sequence"/>
</dbReference>
<dbReference type="InterPro" id="IPR035892">
    <property type="entry name" value="C2_domain_sf"/>
</dbReference>
<dbReference type="SUPFAM" id="SSF46565">
    <property type="entry name" value="Chaperone J-domain"/>
    <property type="match status" value="1"/>
</dbReference>
<evidence type="ECO:0000256" key="1">
    <source>
        <dbReference type="SAM" id="MobiDB-lite"/>
    </source>
</evidence>
<feature type="transmembrane region" description="Helical" evidence="2">
    <location>
        <begin position="68"/>
        <end position="87"/>
    </location>
</feature>
<keyword evidence="2" id="KW-0472">Membrane</keyword>
<organism evidence="4 5">
    <name type="scientific">Gymnopus androsaceus JB14</name>
    <dbReference type="NCBI Taxonomy" id="1447944"/>
    <lineage>
        <taxon>Eukaryota</taxon>
        <taxon>Fungi</taxon>
        <taxon>Dikarya</taxon>
        <taxon>Basidiomycota</taxon>
        <taxon>Agaricomycotina</taxon>
        <taxon>Agaricomycetes</taxon>
        <taxon>Agaricomycetidae</taxon>
        <taxon>Agaricales</taxon>
        <taxon>Marasmiineae</taxon>
        <taxon>Omphalotaceae</taxon>
        <taxon>Gymnopus</taxon>
    </lineage>
</organism>
<dbReference type="AlphaFoldDB" id="A0A6A4H4K9"/>
<keyword evidence="2" id="KW-1133">Transmembrane helix</keyword>
<protein>
    <recommendedName>
        <fullName evidence="3">J domain-containing protein</fullName>
    </recommendedName>
</protein>
<feature type="compositionally biased region" description="Acidic residues" evidence="1">
    <location>
        <begin position="534"/>
        <end position="547"/>
    </location>
</feature>
<evidence type="ECO:0000313" key="4">
    <source>
        <dbReference type="EMBL" id="KAE9392314.1"/>
    </source>
</evidence>
<feature type="transmembrane region" description="Helical" evidence="2">
    <location>
        <begin position="167"/>
        <end position="191"/>
    </location>
</feature>
<dbReference type="InterPro" id="IPR036869">
    <property type="entry name" value="J_dom_sf"/>
</dbReference>
<proteinExistence type="predicted"/>
<sequence length="589" mass="65304">MANYSYDEGGNLAAYFIITFLALILIPLTLSISPSKKKTVAGCQCNLCVEQRSRIGKRENGSIFNPKFSAKSIFIICGWSVFAFLSYKVANAKMDNKVYDPFEILGLSTFHPDKVKATVNDTLEQIQNKFVDLTKAYKSLTDETIRENLRKYGNPDGPQQTSRARTISWVLGVYGLIFGGALPTLVGRWWFGSRQKTKDGINVSSAAAFFKALKEDSSMEDVVGALGKAYKWELRNKKSVTASDVAELDRLEKNIAISVINAGQDAGHRKAMILIYAHLLRLKVESPSLQKALLPRASPGKRDRLSQLPGIKTEEFATLKAADLPELVDELEAKSDGRVDDVKKAVDRWGRLELADAAYKVIGERIVTPSSIVYLVVKLRLSPPTSSSSSVLANKPEPDAEQVKRTLKANDEKDEEFLLSRGDAEPIKDEGSSGWAHAPYWPEYRKPSWWIVLADDKNSRVVVPPMKITNVPYSDPNGGDRNYRTYKLQFQAPQGPGMYTWKLYLISDTFVGEELSKNMTLKIDDVSALNADEQPSEDEISDPDEDSLAGQMSLMKGGNVKKITEKDDSDDESSTDEDSSDDSSSSDSD</sequence>
<name>A0A6A4H4K9_9AGAR</name>
<feature type="region of interest" description="Disordered" evidence="1">
    <location>
        <begin position="529"/>
        <end position="589"/>
    </location>
</feature>
<feature type="compositionally biased region" description="Basic and acidic residues" evidence="1">
    <location>
        <begin position="396"/>
        <end position="408"/>
    </location>
</feature>
<dbReference type="GO" id="GO:0006620">
    <property type="term" value="P:post-translational protein targeting to endoplasmic reticulum membrane"/>
    <property type="evidence" value="ECO:0007669"/>
    <property type="project" value="TreeGrafter"/>
</dbReference>
<accession>A0A6A4H4K9</accession>
<evidence type="ECO:0000256" key="2">
    <source>
        <dbReference type="SAM" id="Phobius"/>
    </source>
</evidence>
<gene>
    <name evidence="4" type="ORF">BT96DRAFT_959363</name>
</gene>
<dbReference type="EMBL" id="ML769599">
    <property type="protein sequence ID" value="KAE9392314.1"/>
    <property type="molecule type" value="Genomic_DNA"/>
</dbReference>
<feature type="transmembrane region" description="Helical" evidence="2">
    <location>
        <begin position="12"/>
        <end position="30"/>
    </location>
</feature>
<dbReference type="SUPFAM" id="SSF158702">
    <property type="entry name" value="Sec63 N-terminal domain-like"/>
    <property type="match status" value="1"/>
</dbReference>
<feature type="domain" description="J" evidence="3">
    <location>
        <begin position="80"/>
        <end position="153"/>
    </location>
</feature>
<dbReference type="Gene3D" id="2.60.40.150">
    <property type="entry name" value="C2 domain"/>
    <property type="match status" value="1"/>
</dbReference>
<feature type="compositionally biased region" description="Acidic residues" evidence="1">
    <location>
        <begin position="567"/>
        <end position="581"/>
    </location>
</feature>
<dbReference type="InterPro" id="IPR014756">
    <property type="entry name" value="Ig_E-set"/>
</dbReference>
<dbReference type="PROSITE" id="PS50076">
    <property type="entry name" value="DNAJ_2"/>
    <property type="match status" value="1"/>
</dbReference>
<dbReference type="Gene3D" id="1.10.3380.10">
    <property type="entry name" value="Sec63 N-terminal domain-like domain"/>
    <property type="match status" value="1"/>
</dbReference>
<dbReference type="PANTHER" id="PTHR24075">
    <property type="entry name" value="SEC63 DOMAIN-CONTAINING"/>
    <property type="match status" value="1"/>
</dbReference>
<evidence type="ECO:0000259" key="3">
    <source>
        <dbReference type="PROSITE" id="PS50076"/>
    </source>
</evidence>
<keyword evidence="5" id="KW-1185">Reference proteome</keyword>
<keyword evidence="2" id="KW-0812">Transmembrane</keyword>
<dbReference type="InterPro" id="IPR001623">
    <property type="entry name" value="DnaJ_domain"/>
</dbReference>